<feature type="domain" description="RsiG-like" evidence="2">
    <location>
        <begin position="23"/>
        <end position="75"/>
    </location>
</feature>
<feature type="region of interest" description="Disordered" evidence="1">
    <location>
        <begin position="1"/>
        <end position="29"/>
    </location>
</feature>
<dbReference type="Proteomes" id="UP000008221">
    <property type="component" value="Chromosome"/>
</dbReference>
<accession>A0LWF6</accession>
<dbReference type="eggNOG" id="ENOG5031S3S">
    <property type="taxonomic scope" value="Bacteria"/>
</dbReference>
<name>A0LWF6_ACIC1</name>
<organism evidence="3 4">
    <name type="scientific">Acidothermus cellulolyticus (strain ATCC 43068 / DSM 8971 / 11B)</name>
    <dbReference type="NCBI Taxonomy" id="351607"/>
    <lineage>
        <taxon>Bacteria</taxon>
        <taxon>Bacillati</taxon>
        <taxon>Actinomycetota</taxon>
        <taxon>Actinomycetes</taxon>
        <taxon>Acidothermales</taxon>
        <taxon>Acidothermaceae</taxon>
        <taxon>Acidothermus</taxon>
    </lineage>
</organism>
<feature type="compositionally biased region" description="Polar residues" evidence="1">
    <location>
        <begin position="7"/>
        <end position="25"/>
    </location>
</feature>
<dbReference type="InterPro" id="IPR055209">
    <property type="entry name" value="RsiG-like_dom"/>
</dbReference>
<dbReference type="AlphaFoldDB" id="A0LWF6"/>
<dbReference type="HOGENOM" id="CLU_1465232_0_0_11"/>
<evidence type="ECO:0000259" key="2">
    <source>
        <dbReference type="Pfam" id="PF22802"/>
    </source>
</evidence>
<dbReference type="KEGG" id="ace:Acel_1994"/>
<protein>
    <recommendedName>
        <fullName evidence="2">RsiG-like domain-containing protein</fullName>
    </recommendedName>
</protein>
<dbReference type="InParanoid" id="A0LWF6"/>
<dbReference type="EMBL" id="CP000481">
    <property type="protein sequence ID" value="ABK53766.1"/>
    <property type="molecule type" value="Genomic_DNA"/>
</dbReference>
<sequence>MAGRTRPSASTPQNTARSHTPQRNPNFDHLSLHDLRAYRQALVEEEDRVSYWRRIIQARLDLVRAGEAGEINTAAVRHVLAEARLDAGRRALIRILPNDDMPPLPNLDRLWERQPRPGDTRYNEMLARELAGAEIQLSAYRAALHRRIEAATKELIARYREDPSLCLLALPVEPAQMRERRRPV</sequence>
<gene>
    <name evidence="3" type="ordered locus">Acel_1994</name>
</gene>
<dbReference type="STRING" id="351607.Acel_1994"/>
<proteinExistence type="predicted"/>
<reference evidence="3 4" key="1">
    <citation type="journal article" date="2009" name="Genome Res.">
        <title>Complete genome of the cellulolytic thermophile Acidothermus cellulolyticus 11B provides insights into its ecophysiological and evolutionary adaptations.</title>
        <authorList>
            <person name="Barabote R.D."/>
            <person name="Xie G."/>
            <person name="Leu D.H."/>
            <person name="Normand P."/>
            <person name="Necsulea A."/>
            <person name="Daubin V."/>
            <person name="Medigue C."/>
            <person name="Adney W.S."/>
            <person name="Xu X.C."/>
            <person name="Lapidus A."/>
            <person name="Parales R.E."/>
            <person name="Detter C."/>
            <person name="Pujic P."/>
            <person name="Bruce D."/>
            <person name="Lavire C."/>
            <person name="Challacombe J.F."/>
            <person name="Brettin T.S."/>
            <person name="Berry A.M."/>
        </authorList>
    </citation>
    <scope>NUCLEOTIDE SEQUENCE [LARGE SCALE GENOMIC DNA]</scope>
    <source>
        <strain evidence="4">ATCC 43068 / DSM 8971 / 11B</strain>
    </source>
</reference>
<evidence type="ECO:0000256" key="1">
    <source>
        <dbReference type="SAM" id="MobiDB-lite"/>
    </source>
</evidence>
<keyword evidence="4" id="KW-1185">Reference proteome</keyword>
<evidence type="ECO:0000313" key="4">
    <source>
        <dbReference type="Proteomes" id="UP000008221"/>
    </source>
</evidence>
<dbReference type="Pfam" id="PF22802">
    <property type="entry name" value="RsiG"/>
    <property type="match status" value="1"/>
</dbReference>
<evidence type="ECO:0000313" key="3">
    <source>
        <dbReference type="EMBL" id="ABK53766.1"/>
    </source>
</evidence>